<evidence type="ECO:0000256" key="6">
    <source>
        <dbReference type="ARBA" id="ARBA00023242"/>
    </source>
</evidence>
<evidence type="ECO:0000256" key="1">
    <source>
        <dbReference type="ARBA" id="ARBA00003035"/>
    </source>
</evidence>
<proteinExistence type="inferred from homology"/>
<feature type="domain" description="Ribosome-assembly protein 3 C-terminal" evidence="9">
    <location>
        <begin position="126"/>
        <end position="171"/>
    </location>
</feature>
<dbReference type="GO" id="GO:0030687">
    <property type="term" value="C:preribosome, large subunit precursor"/>
    <property type="evidence" value="ECO:0007669"/>
    <property type="project" value="TreeGrafter"/>
</dbReference>
<evidence type="ECO:0000313" key="10">
    <source>
        <dbReference type="EMBL" id="OLY81302.1"/>
    </source>
</evidence>
<evidence type="ECO:0000256" key="8">
    <source>
        <dbReference type="SAM" id="MobiDB-lite"/>
    </source>
</evidence>
<keyword evidence="6" id="KW-0539">Nucleus</keyword>
<dbReference type="InterPro" id="IPR051898">
    <property type="entry name" value="Ribosome_Assembly_3"/>
</dbReference>
<dbReference type="PANTHER" id="PTHR28127">
    <property type="entry name" value="RIBOSOME ASSEMBLY PROTEIN 3"/>
    <property type="match status" value="1"/>
</dbReference>
<protein>
    <recommendedName>
        <fullName evidence="4">Ribosome assembly protein 3</fullName>
    </recommendedName>
</protein>
<comment type="similarity">
    <text evidence="3">Belongs to the RSA3 family.</text>
</comment>
<dbReference type="Proteomes" id="UP000187455">
    <property type="component" value="Unassembled WGS sequence"/>
</dbReference>
<feature type="compositionally biased region" description="Low complexity" evidence="8">
    <location>
        <begin position="9"/>
        <end position="30"/>
    </location>
</feature>
<dbReference type="GO" id="GO:0000027">
    <property type="term" value="P:ribosomal large subunit assembly"/>
    <property type="evidence" value="ECO:0007669"/>
    <property type="project" value="TreeGrafter"/>
</dbReference>
<dbReference type="InterPro" id="IPR028217">
    <property type="entry name" value="Rsa3_C"/>
</dbReference>
<organism evidence="10 11">
    <name type="scientific">Smittium mucronatum</name>
    <dbReference type="NCBI Taxonomy" id="133383"/>
    <lineage>
        <taxon>Eukaryota</taxon>
        <taxon>Fungi</taxon>
        <taxon>Fungi incertae sedis</taxon>
        <taxon>Zoopagomycota</taxon>
        <taxon>Kickxellomycotina</taxon>
        <taxon>Harpellomycetes</taxon>
        <taxon>Harpellales</taxon>
        <taxon>Legeriomycetaceae</taxon>
        <taxon>Smittium</taxon>
    </lineage>
</organism>
<evidence type="ECO:0000256" key="5">
    <source>
        <dbReference type="ARBA" id="ARBA00022517"/>
    </source>
</evidence>
<dbReference type="GO" id="GO:0005730">
    <property type="term" value="C:nucleolus"/>
    <property type="evidence" value="ECO:0007669"/>
    <property type="project" value="UniProtKB-SubCell"/>
</dbReference>
<dbReference type="AlphaFoldDB" id="A0A1R0GWP0"/>
<evidence type="ECO:0000259" key="9">
    <source>
        <dbReference type="Pfam" id="PF14615"/>
    </source>
</evidence>
<comment type="function">
    <text evidence="1">Required for efficient biogenesis of the 60S ribosomal subunit.</text>
</comment>
<accession>A0A1R0GWP0</accession>
<feature type="region of interest" description="Disordered" evidence="8">
    <location>
        <begin position="1"/>
        <end position="44"/>
    </location>
</feature>
<sequence length="172" mass="19156">MDVSDNEFSDSSSHSSISEEAAQESSYSSNSEDEESARLNLDNAGSAIRFNNIDKKTSEANEYPDLKQELNGLAEKDPTLKAMLEVKDGQIENEIKGKNSLVTNYELIKERNQGNSVLEQQVKKGFQSIYMEAMTSAFGEELDKLRHTEQIDTNRLELLIESLHAGAGVFTD</sequence>
<evidence type="ECO:0000256" key="7">
    <source>
        <dbReference type="ARBA" id="ARBA00023274"/>
    </source>
</evidence>
<dbReference type="PANTHER" id="PTHR28127:SF1">
    <property type="entry name" value="RIBOSOME ASSEMBLY PROTEIN 3"/>
    <property type="match status" value="1"/>
</dbReference>
<evidence type="ECO:0000256" key="3">
    <source>
        <dbReference type="ARBA" id="ARBA00006256"/>
    </source>
</evidence>
<evidence type="ECO:0000313" key="11">
    <source>
        <dbReference type="Proteomes" id="UP000187455"/>
    </source>
</evidence>
<comment type="caution">
    <text evidence="10">The sequence shown here is derived from an EMBL/GenBank/DDBJ whole genome shotgun (WGS) entry which is preliminary data.</text>
</comment>
<name>A0A1R0GWP0_9FUNG</name>
<evidence type="ECO:0000256" key="2">
    <source>
        <dbReference type="ARBA" id="ARBA00004604"/>
    </source>
</evidence>
<dbReference type="Pfam" id="PF14615">
    <property type="entry name" value="Rsa3"/>
    <property type="match status" value="1"/>
</dbReference>
<dbReference type="STRING" id="133383.A0A1R0GWP0"/>
<gene>
    <name evidence="10" type="ORF">AYI68_g4598</name>
</gene>
<keyword evidence="7" id="KW-0687">Ribonucleoprotein</keyword>
<comment type="subcellular location">
    <subcellularLocation>
        <location evidence="2">Nucleus</location>
        <location evidence="2">Nucleolus</location>
    </subcellularLocation>
</comment>
<dbReference type="EMBL" id="LSSL01002599">
    <property type="protein sequence ID" value="OLY81302.1"/>
    <property type="molecule type" value="Genomic_DNA"/>
</dbReference>
<dbReference type="OrthoDB" id="69550at2759"/>
<keyword evidence="5" id="KW-0690">Ribosome biogenesis</keyword>
<reference evidence="10 11" key="1">
    <citation type="journal article" date="2016" name="Mol. Biol. Evol.">
        <title>Genome-Wide Survey of Gut Fungi (Harpellales) Reveals the First Horizontally Transferred Ubiquitin Gene from a Mosquito Host.</title>
        <authorList>
            <person name="Wang Y."/>
            <person name="White M.M."/>
            <person name="Kvist S."/>
            <person name="Moncalvo J.M."/>
        </authorList>
    </citation>
    <scope>NUCLEOTIDE SEQUENCE [LARGE SCALE GENOMIC DNA]</scope>
    <source>
        <strain evidence="10 11">ALG-7-W6</strain>
    </source>
</reference>
<evidence type="ECO:0000256" key="4">
    <source>
        <dbReference type="ARBA" id="ARBA00015339"/>
    </source>
</evidence>
<keyword evidence="11" id="KW-1185">Reference proteome</keyword>